<organism evidence="3">
    <name type="scientific">viral metagenome</name>
    <dbReference type="NCBI Taxonomy" id="1070528"/>
    <lineage>
        <taxon>unclassified sequences</taxon>
        <taxon>metagenomes</taxon>
        <taxon>organismal metagenomes</taxon>
    </lineage>
</organism>
<feature type="domain" description="PLOD1-3-like GT" evidence="2">
    <location>
        <begin position="45"/>
        <end position="196"/>
    </location>
</feature>
<dbReference type="EMBL" id="MN740417">
    <property type="protein sequence ID" value="QHU05568.1"/>
    <property type="molecule type" value="Genomic_DNA"/>
</dbReference>
<feature type="transmembrane region" description="Helical" evidence="1">
    <location>
        <begin position="224"/>
        <end position="252"/>
    </location>
</feature>
<proteinExistence type="predicted"/>
<dbReference type="AlphaFoldDB" id="A0A6C0JNW7"/>
<evidence type="ECO:0000313" key="3">
    <source>
        <dbReference type="EMBL" id="QHU05568.1"/>
    </source>
</evidence>
<sequence length="402" mass="47640">MFYIITYASHSERYFELLKQSCPDIIVLEKENNKINATVNFCKSKNPDDIVCFVDGYKSVVLSLKEEILEKYKSFNTPLVFSQGFRPSTFFTKYLQDKLYGLCKYKRLNSGLYIGTAESIIDFWKDIKEKEDDKSYATLTCRKINYMKIDDEYKLFYDYSSLDKIDIKNNSLFINDNKIPTSVISCPSNNSINHILSQLNYTNLNLPDIKYDYVRYIKYFIKEYILVLLIIVVFIYFKNIFFSIIISFLLFFSLLKYELYLKHTSISTTNKILSLFVDVIHISFEIFVLWLLINFECNINKILLLNIIYFSMVAGFFIFKRCILTIITNKLTDTPDRTWGGNIYIFKYIFDINTPFEKKHNVDITDSERWIQFNTKVIFPVILLNLYCLWKINKSTLCISKQ</sequence>
<name>A0A6C0JNW7_9ZZZZ</name>
<evidence type="ECO:0000259" key="2">
    <source>
        <dbReference type="Pfam" id="PF25342"/>
    </source>
</evidence>
<keyword evidence="1" id="KW-1133">Transmembrane helix</keyword>
<feature type="transmembrane region" description="Helical" evidence="1">
    <location>
        <begin position="272"/>
        <end position="295"/>
    </location>
</feature>
<keyword evidence="1" id="KW-0472">Membrane</keyword>
<feature type="transmembrane region" description="Helical" evidence="1">
    <location>
        <begin position="302"/>
        <end position="319"/>
    </location>
</feature>
<accession>A0A6C0JNW7</accession>
<dbReference type="InterPro" id="IPR057589">
    <property type="entry name" value="GT_PLOD"/>
</dbReference>
<evidence type="ECO:0000256" key="1">
    <source>
        <dbReference type="SAM" id="Phobius"/>
    </source>
</evidence>
<reference evidence="3" key="1">
    <citation type="journal article" date="2020" name="Nature">
        <title>Giant virus diversity and host interactions through global metagenomics.</title>
        <authorList>
            <person name="Schulz F."/>
            <person name="Roux S."/>
            <person name="Paez-Espino D."/>
            <person name="Jungbluth S."/>
            <person name="Walsh D.A."/>
            <person name="Denef V.J."/>
            <person name="McMahon K.D."/>
            <person name="Konstantinidis K.T."/>
            <person name="Eloe-Fadrosh E.A."/>
            <person name="Kyrpides N.C."/>
            <person name="Woyke T."/>
        </authorList>
    </citation>
    <scope>NUCLEOTIDE SEQUENCE</scope>
    <source>
        <strain evidence="3">GVMAG-M-3300027736-24</strain>
    </source>
</reference>
<dbReference type="Pfam" id="PF25342">
    <property type="entry name" value="GT_PLOD"/>
    <property type="match status" value="1"/>
</dbReference>
<keyword evidence="1" id="KW-0812">Transmembrane</keyword>
<protein>
    <recommendedName>
        <fullName evidence="2">PLOD1-3-like GT domain-containing protein</fullName>
    </recommendedName>
</protein>